<comment type="function">
    <text evidence="3">Hydrolase that can remove conjugated ubiquitin from proteins and may therefore play an important regulatory role at the level of protein turnover by preventing degradation.</text>
</comment>
<evidence type="ECO:0000313" key="6">
    <source>
        <dbReference type="EMBL" id="CAF1276398.1"/>
    </source>
</evidence>
<evidence type="ECO:0000256" key="3">
    <source>
        <dbReference type="RuleBase" id="RU367104"/>
    </source>
</evidence>
<keyword evidence="3" id="KW-0963">Cytoplasm</keyword>
<sequence>MSLNNGLHHNLNTPELDLPDDSNFDLDDVLQKGRLESNNILRTIDMDTEVKTSTEQGITDNDGYPIMSVTSTTTDNQVSLNVTTNISATTYILRRKKVPGDGSCLYWSFIDAMSLSPDAQDLRNKVANYILKMDIDDIQLQFPRGCQDRGQYCDRIRNGAWGGEPELEALSQMYRIMIRVINLRRDQQQNLPINTINYGENDELCTKCIFVIYDRAVPHYEPLYLFNTETLQDEIKTFNRDDTRVDDLLPDFITFQIDSNNIIPTTQNAISYQTHEFRTGELPGNGQSLYDATTFLSDRSKMTNVECLREKVADVIRNHTDNDGIHVPPSLDYQNREDYCRMVEEGIISGSEPECYGLSYLYPDTLFCIIPKPNKNNNALLFNIYVKDFSSHKKCIILYNEANNIYKPLYLYDKINDEEEKTNFKYDYTVYDLLLKFIQNELDYCEHVNLDSEKNSHATDSPSHVEHESIDLAEMITENHSKNKSEKHNMKKRKAPEDDDNFIINKEMKKLTMNTNNEKTQLLTSSRPVPSTNQISRFRRENDISGNIDTLLQTATMTNIMEEQEIEDLSPTLSPNTSVAHDEQMRFETDPIKVFRGRALSDYVPKSEKKRDGTKAKPRPPSYFPDCNNKHYLNLLIPTRDLFHDLSRAWLEIALVTRTIKGCIYFNPLFDFLPYKDGSYGDPCNPMYIKLEDVETHPLTKCTDEIQKLVLKLVVIMRTNAELRKKASMIPFLSLSSNGQAQAVQYIAHDKVKNDFQLNNFCFAITLCTDGPDDEKHQLHLNTQYISQVSTQDKNVKLYE</sequence>
<reference evidence="6" key="1">
    <citation type="submission" date="2021-02" db="EMBL/GenBank/DDBJ databases">
        <authorList>
            <person name="Nowell W R."/>
        </authorList>
    </citation>
    <scope>NUCLEOTIDE SEQUENCE</scope>
</reference>
<keyword evidence="2 3" id="KW-0378">Hydrolase</keyword>
<dbReference type="GO" id="GO:0004843">
    <property type="term" value="F:cysteine-type deubiquitinase activity"/>
    <property type="evidence" value="ECO:0007669"/>
    <property type="project" value="UniProtKB-UniRule"/>
</dbReference>
<dbReference type="GO" id="GO:0030968">
    <property type="term" value="P:endoplasmic reticulum unfolded protein response"/>
    <property type="evidence" value="ECO:0007669"/>
    <property type="project" value="TreeGrafter"/>
</dbReference>
<dbReference type="Pfam" id="PF02338">
    <property type="entry name" value="OTU"/>
    <property type="match status" value="1"/>
</dbReference>
<keyword evidence="3" id="KW-0645">Protease</keyword>
<evidence type="ECO:0000256" key="4">
    <source>
        <dbReference type="SAM" id="MobiDB-lite"/>
    </source>
</evidence>
<organism evidence="6 7">
    <name type="scientific">Adineta steineri</name>
    <dbReference type="NCBI Taxonomy" id="433720"/>
    <lineage>
        <taxon>Eukaryota</taxon>
        <taxon>Metazoa</taxon>
        <taxon>Spiralia</taxon>
        <taxon>Gnathifera</taxon>
        <taxon>Rotifera</taxon>
        <taxon>Eurotatoria</taxon>
        <taxon>Bdelloidea</taxon>
        <taxon>Adinetida</taxon>
        <taxon>Adinetidae</taxon>
        <taxon>Adineta</taxon>
    </lineage>
</organism>
<feature type="compositionally biased region" description="Polar residues" evidence="4">
    <location>
        <begin position="1"/>
        <end position="13"/>
    </location>
</feature>
<keyword evidence="3" id="KW-0788">Thiol protease</keyword>
<dbReference type="GO" id="GO:0005634">
    <property type="term" value="C:nucleus"/>
    <property type="evidence" value="ECO:0007669"/>
    <property type="project" value="TreeGrafter"/>
</dbReference>
<dbReference type="GO" id="GO:0036503">
    <property type="term" value="P:ERAD pathway"/>
    <property type="evidence" value="ECO:0007669"/>
    <property type="project" value="TreeGrafter"/>
</dbReference>
<proteinExistence type="predicted"/>
<evidence type="ECO:0000256" key="2">
    <source>
        <dbReference type="ARBA" id="ARBA00022801"/>
    </source>
</evidence>
<dbReference type="SUPFAM" id="SSF54001">
    <property type="entry name" value="Cysteine proteinases"/>
    <property type="match status" value="1"/>
</dbReference>
<feature type="region of interest" description="Disordered" evidence="4">
    <location>
        <begin position="1"/>
        <end position="20"/>
    </location>
</feature>
<keyword evidence="7" id="KW-1185">Reference proteome</keyword>
<dbReference type="GO" id="GO:0005829">
    <property type="term" value="C:cytosol"/>
    <property type="evidence" value="ECO:0007669"/>
    <property type="project" value="TreeGrafter"/>
</dbReference>
<feature type="region of interest" description="Disordered" evidence="4">
    <location>
        <begin position="477"/>
        <end position="498"/>
    </location>
</feature>
<dbReference type="PROSITE" id="PS50802">
    <property type="entry name" value="OTU"/>
    <property type="match status" value="1"/>
</dbReference>
<dbReference type="OrthoDB" id="415023at2759"/>
<gene>
    <name evidence="6" type="ORF">QVE165_LOCUS29887</name>
</gene>
<dbReference type="InterPro" id="IPR038765">
    <property type="entry name" value="Papain-like_cys_pep_sf"/>
</dbReference>
<dbReference type="AlphaFoldDB" id="A0A815BU53"/>
<dbReference type="Gene3D" id="3.90.70.80">
    <property type="match status" value="1"/>
</dbReference>
<dbReference type="GO" id="GO:0016579">
    <property type="term" value="P:protein deubiquitination"/>
    <property type="evidence" value="ECO:0007669"/>
    <property type="project" value="TreeGrafter"/>
</dbReference>
<protein>
    <recommendedName>
        <fullName evidence="3">Ubiquitin thioesterase OTU</fullName>
        <ecNumber evidence="3">3.4.19.12</ecNumber>
    </recommendedName>
</protein>
<dbReference type="Proteomes" id="UP000663832">
    <property type="component" value="Unassembled WGS sequence"/>
</dbReference>
<feature type="compositionally biased region" description="Basic and acidic residues" evidence="4">
    <location>
        <begin position="477"/>
        <end position="488"/>
    </location>
</feature>
<dbReference type="InterPro" id="IPR003323">
    <property type="entry name" value="OTU_dom"/>
</dbReference>
<evidence type="ECO:0000256" key="1">
    <source>
        <dbReference type="ARBA" id="ARBA00000707"/>
    </source>
</evidence>
<evidence type="ECO:0000259" key="5">
    <source>
        <dbReference type="PROSITE" id="PS50802"/>
    </source>
</evidence>
<comment type="caution">
    <text evidence="6">The sequence shown here is derived from an EMBL/GenBank/DDBJ whole genome shotgun (WGS) entry which is preliminary data.</text>
</comment>
<keyword evidence="3" id="KW-0833">Ubl conjugation pathway</keyword>
<dbReference type="PANTHER" id="PTHR13312">
    <property type="entry name" value="HIV-INDUCED PROTEIN-7-LIKE PROTEASE"/>
    <property type="match status" value="1"/>
</dbReference>
<accession>A0A815BU53</accession>
<name>A0A815BU53_9BILA</name>
<dbReference type="CDD" id="cd22744">
    <property type="entry name" value="OTU"/>
    <property type="match status" value="1"/>
</dbReference>
<evidence type="ECO:0000313" key="7">
    <source>
        <dbReference type="Proteomes" id="UP000663832"/>
    </source>
</evidence>
<dbReference type="PANTHER" id="PTHR13312:SF0">
    <property type="entry name" value="UBIQUITIN THIOESTERASE OTU1"/>
    <property type="match status" value="1"/>
</dbReference>
<comment type="catalytic activity">
    <reaction evidence="1 3">
        <text>Thiol-dependent hydrolysis of ester, thioester, amide, peptide and isopeptide bonds formed by the C-terminal Gly of ubiquitin (a 76-residue protein attached to proteins as an intracellular targeting signal).</text>
        <dbReference type="EC" id="3.4.19.12"/>
    </reaction>
</comment>
<comment type="subcellular location">
    <subcellularLocation>
        <location evidence="3">Cytoplasm</location>
    </subcellularLocation>
</comment>
<feature type="domain" description="OTU" evidence="5">
    <location>
        <begin position="93"/>
        <end position="226"/>
    </location>
</feature>
<dbReference type="EMBL" id="CAJNOM010000243">
    <property type="protein sequence ID" value="CAF1276398.1"/>
    <property type="molecule type" value="Genomic_DNA"/>
</dbReference>
<dbReference type="EC" id="3.4.19.12" evidence="3"/>